<accession>A0ABV9ARJ9</accession>
<feature type="domain" description="Siphovirus-type tail component RIFT-related" evidence="2">
    <location>
        <begin position="76"/>
        <end position="135"/>
    </location>
</feature>
<name>A0ABV9ARJ9_9ACTN</name>
<protein>
    <submittedName>
        <fullName evidence="3">Phage tail domain-containing protein</fullName>
    </submittedName>
</protein>
<evidence type="ECO:0000259" key="2">
    <source>
        <dbReference type="Pfam" id="PF05709"/>
    </source>
</evidence>
<gene>
    <name evidence="3" type="ORF">ACFPIH_19825</name>
</gene>
<dbReference type="Pfam" id="PF05709">
    <property type="entry name" value="Sipho_tail"/>
    <property type="match status" value="1"/>
</dbReference>
<evidence type="ECO:0000313" key="4">
    <source>
        <dbReference type="Proteomes" id="UP001595839"/>
    </source>
</evidence>
<sequence>MPIPVPARAIPPVASNPPPPAPVKWGRTSLSVVGNNGEGEPISLTGFRDHGWPSIILQPGATGLDMPPFALFSDDSPNLDGSIYRSARASAREVVIPVYLYGIDRTTVNQIKRKLFQNLNPKRGYCLLRFTEGDNRSRILQAYYKGGMEGSESTDTAGFTWAKYGLSFTCMDPWFYPDRPESVRWDFGSGEPLLSTSQAFFPMRISAGVMGTGSGLTISNPGDIEAWPTWQLHGPIKNFTLTSPYGQTVKASAPADGSDLVPTGRVLTIDTRPGHKTVKDDLDANYWSRLDTAPEFWSIDPGESTASVSVVTGAGKAAVALSFFPRYASFI</sequence>
<dbReference type="InterPro" id="IPR008841">
    <property type="entry name" value="Siphovirus-type_tail_N"/>
</dbReference>
<organism evidence="3 4">
    <name type="scientific">Streptomyces vulcanius</name>
    <dbReference type="NCBI Taxonomy" id="1441876"/>
    <lineage>
        <taxon>Bacteria</taxon>
        <taxon>Bacillati</taxon>
        <taxon>Actinomycetota</taxon>
        <taxon>Actinomycetes</taxon>
        <taxon>Kitasatosporales</taxon>
        <taxon>Streptomycetaceae</taxon>
        <taxon>Streptomyces</taxon>
    </lineage>
</organism>
<feature type="compositionally biased region" description="Low complexity" evidence="1">
    <location>
        <begin position="1"/>
        <end position="13"/>
    </location>
</feature>
<comment type="caution">
    <text evidence="3">The sequence shown here is derived from an EMBL/GenBank/DDBJ whole genome shotgun (WGS) entry which is preliminary data.</text>
</comment>
<evidence type="ECO:0000256" key="1">
    <source>
        <dbReference type="SAM" id="MobiDB-lite"/>
    </source>
</evidence>
<dbReference type="Proteomes" id="UP001595839">
    <property type="component" value="Unassembled WGS sequence"/>
</dbReference>
<feature type="region of interest" description="Disordered" evidence="1">
    <location>
        <begin position="1"/>
        <end position="22"/>
    </location>
</feature>
<dbReference type="Gene3D" id="2.40.30.200">
    <property type="match status" value="1"/>
</dbReference>
<evidence type="ECO:0000313" key="3">
    <source>
        <dbReference type="EMBL" id="MFC4501751.1"/>
    </source>
</evidence>
<keyword evidence="4" id="KW-1185">Reference proteome</keyword>
<dbReference type="EMBL" id="JBHSFK010000012">
    <property type="protein sequence ID" value="MFC4501751.1"/>
    <property type="molecule type" value="Genomic_DNA"/>
</dbReference>
<reference evidence="4" key="1">
    <citation type="journal article" date="2019" name="Int. J. Syst. Evol. Microbiol.">
        <title>The Global Catalogue of Microorganisms (GCM) 10K type strain sequencing project: providing services to taxonomists for standard genome sequencing and annotation.</title>
        <authorList>
            <consortium name="The Broad Institute Genomics Platform"/>
            <consortium name="The Broad Institute Genome Sequencing Center for Infectious Disease"/>
            <person name="Wu L."/>
            <person name="Ma J."/>
        </authorList>
    </citation>
    <scope>NUCLEOTIDE SEQUENCE [LARGE SCALE GENOMIC DNA]</scope>
    <source>
        <strain evidence="4">CGMCC 4.7177</strain>
    </source>
</reference>
<proteinExistence type="predicted"/>